<feature type="domain" description="OVATE" evidence="8">
    <location>
        <begin position="199"/>
        <end position="263"/>
    </location>
</feature>
<evidence type="ECO:0000256" key="3">
    <source>
        <dbReference type="ARBA" id="ARBA00023015"/>
    </source>
</evidence>
<dbReference type="InterPro" id="IPR006458">
    <property type="entry name" value="Ovate_C"/>
</dbReference>
<organism evidence="9 10">
    <name type="scientific">Colocasia esculenta</name>
    <name type="common">Wild taro</name>
    <name type="synonym">Arum esculentum</name>
    <dbReference type="NCBI Taxonomy" id="4460"/>
    <lineage>
        <taxon>Eukaryota</taxon>
        <taxon>Viridiplantae</taxon>
        <taxon>Streptophyta</taxon>
        <taxon>Embryophyta</taxon>
        <taxon>Tracheophyta</taxon>
        <taxon>Spermatophyta</taxon>
        <taxon>Magnoliopsida</taxon>
        <taxon>Liliopsida</taxon>
        <taxon>Araceae</taxon>
        <taxon>Aroideae</taxon>
        <taxon>Colocasieae</taxon>
        <taxon>Colocasia</taxon>
    </lineage>
</organism>
<dbReference type="GO" id="GO:0045892">
    <property type="term" value="P:negative regulation of DNA-templated transcription"/>
    <property type="evidence" value="ECO:0007669"/>
    <property type="project" value="UniProtKB-UniRule"/>
</dbReference>
<gene>
    <name evidence="9" type="ORF">Taro_022066</name>
</gene>
<evidence type="ECO:0000256" key="6">
    <source>
        <dbReference type="RuleBase" id="RU367028"/>
    </source>
</evidence>
<reference evidence="9" key="1">
    <citation type="submission" date="2017-07" db="EMBL/GenBank/DDBJ databases">
        <title>Taro Niue Genome Assembly and Annotation.</title>
        <authorList>
            <person name="Atibalentja N."/>
            <person name="Keating K."/>
            <person name="Fields C.J."/>
        </authorList>
    </citation>
    <scope>NUCLEOTIDE SEQUENCE</scope>
    <source>
        <strain evidence="9">Niue_2</strain>
        <tissue evidence="9">Leaf</tissue>
    </source>
</reference>
<accession>A0A843VDD0</accession>
<protein>
    <recommendedName>
        <fullName evidence="6">Transcription repressor</fullName>
    </recommendedName>
    <alternativeName>
        <fullName evidence="6">Ovate family protein</fullName>
    </alternativeName>
</protein>
<dbReference type="GO" id="GO:0005634">
    <property type="term" value="C:nucleus"/>
    <property type="evidence" value="ECO:0007669"/>
    <property type="project" value="UniProtKB-SubCell"/>
</dbReference>
<evidence type="ECO:0000256" key="4">
    <source>
        <dbReference type="ARBA" id="ARBA00023163"/>
    </source>
</evidence>
<evidence type="ECO:0000313" key="10">
    <source>
        <dbReference type="Proteomes" id="UP000652761"/>
    </source>
</evidence>
<dbReference type="Proteomes" id="UP000652761">
    <property type="component" value="Unassembled WGS sequence"/>
</dbReference>
<keyword evidence="3 6" id="KW-0805">Transcription regulation</keyword>
<dbReference type="PANTHER" id="PTHR33057:SF117">
    <property type="entry name" value="TRANSCRIPTION REPRESSOR OFP14"/>
    <property type="match status" value="1"/>
</dbReference>
<dbReference type="PROSITE" id="PS51754">
    <property type="entry name" value="OVATE"/>
    <property type="match status" value="1"/>
</dbReference>
<evidence type="ECO:0000256" key="1">
    <source>
        <dbReference type="ARBA" id="ARBA00004123"/>
    </source>
</evidence>
<feature type="region of interest" description="Disordered" evidence="7">
    <location>
        <begin position="267"/>
        <end position="297"/>
    </location>
</feature>
<comment type="caution">
    <text evidence="9">The sequence shown here is derived from an EMBL/GenBank/DDBJ whole genome shotgun (WGS) entry which is preliminary data.</text>
</comment>
<keyword evidence="5 6" id="KW-0539">Nucleus</keyword>
<dbReference type="PANTHER" id="PTHR33057">
    <property type="entry name" value="TRANSCRIPTION REPRESSOR OFP7-RELATED"/>
    <property type="match status" value="1"/>
</dbReference>
<dbReference type="Pfam" id="PF04844">
    <property type="entry name" value="Ovate"/>
    <property type="match status" value="1"/>
</dbReference>
<keyword evidence="10" id="KW-1185">Reference proteome</keyword>
<name>A0A843VDD0_COLES</name>
<evidence type="ECO:0000313" key="9">
    <source>
        <dbReference type="EMBL" id="MQL89489.1"/>
    </source>
</evidence>
<dbReference type="EMBL" id="NMUH01001154">
    <property type="protein sequence ID" value="MQL89489.1"/>
    <property type="molecule type" value="Genomic_DNA"/>
</dbReference>
<keyword evidence="2 6" id="KW-0678">Repressor</keyword>
<feature type="compositionally biased region" description="Low complexity" evidence="7">
    <location>
        <begin position="156"/>
        <end position="175"/>
    </location>
</feature>
<comment type="function">
    <text evidence="6">Transcriptional repressor that regulates multiple aspects of plant growth and development.</text>
</comment>
<keyword evidence="4 6" id="KW-0804">Transcription</keyword>
<evidence type="ECO:0000256" key="5">
    <source>
        <dbReference type="ARBA" id="ARBA00023242"/>
    </source>
</evidence>
<dbReference type="NCBIfam" id="TIGR01568">
    <property type="entry name" value="A_thal_3678"/>
    <property type="match status" value="1"/>
</dbReference>
<proteinExistence type="predicted"/>
<evidence type="ECO:0000256" key="7">
    <source>
        <dbReference type="SAM" id="MobiDB-lite"/>
    </source>
</evidence>
<dbReference type="OrthoDB" id="689980at2759"/>
<evidence type="ECO:0000256" key="2">
    <source>
        <dbReference type="ARBA" id="ARBA00022491"/>
    </source>
</evidence>
<dbReference type="AlphaFoldDB" id="A0A843VDD0"/>
<evidence type="ECO:0000259" key="8">
    <source>
        <dbReference type="PROSITE" id="PS51754"/>
    </source>
</evidence>
<comment type="subcellular location">
    <subcellularLocation>
        <location evidence="1 6">Nucleus</location>
    </subcellularLocation>
</comment>
<sequence length="297" mass="32347">MGKGLHKSLHIYLAKLRRSLTTEPNQDSSYLRTAASATTSRLLSACKYPKTPSFAAERHHIAGNDRSASASRHAATLSDVDRFLFENFNSLYTTRDNDGDDGDYSDADAALEDYLADDFYSPRPRDAEPPPDLRASRRFFVSPGTSNSLLEETRPSAASSTSSSSSAASSSSTATVTQPPLWRPDAGDLPAVPGDGVAVMTFSKDPYEDFRRSMQEMVEARHSDPREPLDWDFMEELLICYLKLNDRSVHAYVLGAFTDLVVAARRQRASPRSPGGVPSVVKEAAAAGAGEGTEEDE</sequence>
<dbReference type="InterPro" id="IPR038933">
    <property type="entry name" value="Ovate"/>
</dbReference>
<feature type="region of interest" description="Disordered" evidence="7">
    <location>
        <begin position="115"/>
        <end position="188"/>
    </location>
</feature>